<evidence type="ECO:0000259" key="1">
    <source>
        <dbReference type="Pfam" id="PF07727"/>
    </source>
</evidence>
<name>A0AA36JP25_9DINO</name>
<dbReference type="SUPFAM" id="SSF53098">
    <property type="entry name" value="Ribonuclease H-like"/>
    <property type="match status" value="1"/>
</dbReference>
<gene>
    <name evidence="2" type="ORF">EVOR1521_LOCUS30299</name>
</gene>
<feature type="non-terminal residue" evidence="2">
    <location>
        <position position="1"/>
    </location>
</feature>
<dbReference type="Gene3D" id="3.30.420.10">
    <property type="entry name" value="Ribonuclease H-like superfamily/Ribonuclease H"/>
    <property type="match status" value="1"/>
</dbReference>
<dbReference type="InterPro" id="IPR013103">
    <property type="entry name" value="RVT_2"/>
</dbReference>
<keyword evidence="3" id="KW-1185">Reference proteome</keyword>
<feature type="non-terminal residue" evidence="2">
    <location>
        <position position="447"/>
    </location>
</feature>
<feature type="domain" description="Reverse transcriptase Ty1/copia-type" evidence="1">
    <location>
        <begin position="260"/>
        <end position="441"/>
    </location>
</feature>
<dbReference type="GO" id="GO:0003676">
    <property type="term" value="F:nucleic acid binding"/>
    <property type="evidence" value="ECO:0007669"/>
    <property type="project" value="InterPro"/>
</dbReference>
<organism evidence="2 3">
    <name type="scientific">Effrenium voratum</name>
    <dbReference type="NCBI Taxonomy" id="2562239"/>
    <lineage>
        <taxon>Eukaryota</taxon>
        <taxon>Sar</taxon>
        <taxon>Alveolata</taxon>
        <taxon>Dinophyceae</taxon>
        <taxon>Suessiales</taxon>
        <taxon>Symbiodiniaceae</taxon>
        <taxon>Effrenium</taxon>
    </lineage>
</organism>
<evidence type="ECO:0000313" key="2">
    <source>
        <dbReference type="EMBL" id="CAJ1409121.1"/>
    </source>
</evidence>
<dbReference type="AlphaFoldDB" id="A0AA36JP25"/>
<comment type="caution">
    <text evidence="2">The sequence shown here is derived from an EMBL/GenBank/DDBJ whole genome shotgun (WGS) entry which is preliminary data.</text>
</comment>
<accession>A0AA36JP25</accession>
<dbReference type="Proteomes" id="UP001178507">
    <property type="component" value="Unassembled WGS sequence"/>
</dbReference>
<dbReference type="InterPro" id="IPR036397">
    <property type="entry name" value="RNaseH_sf"/>
</dbReference>
<proteinExistence type="predicted"/>
<protein>
    <recommendedName>
        <fullName evidence="1">Reverse transcriptase Ty1/copia-type domain-containing protein</fullName>
    </recommendedName>
</protein>
<evidence type="ECO:0000313" key="3">
    <source>
        <dbReference type="Proteomes" id="UP001178507"/>
    </source>
</evidence>
<sequence length="447" mass="50805">EPGPLKTLYFTVPLRSKEKKEVLGGIQEIYIRLRREGMLVNRLHSDQGGEFMSRELAAWCRVRDIKKTLRSPDQKPENGLKQRWEVGHEEDLPHDGLVYIVVAVRGKEVLVPKRAWKQRAFEGTHQKAIYLTPMYDVSNGHAVQVIEGGKVICVSKVVSEIPGDRVALKLKYLRQVIMDEEEKLRQEEEALKHQVPENEDTEKVLRTKMISPTEVIRDKEKWGDSIKAEIDALMVEKKALRRLSPKEAQKLLESKGSKVTVVPGKAIFSVKAGSARKKTRLVVCGNHVSADATIEGDTYAGGTDTTAIRLQLKVGAERLWTTSALDIKAAFLNADLHTEEEPEQLVAMRPPAVMIKMGWAQPGELWLIDKAMYGLRQSPRRWSDHRDRELQALVWETEGRKCHLEQCVAEPNLWRMIQITQEGERLMGLVSIYVDDVLTTAETEVRK</sequence>
<dbReference type="Pfam" id="PF07727">
    <property type="entry name" value="RVT_2"/>
    <property type="match status" value="1"/>
</dbReference>
<dbReference type="InterPro" id="IPR012337">
    <property type="entry name" value="RNaseH-like_sf"/>
</dbReference>
<reference evidence="2" key="1">
    <citation type="submission" date="2023-08" db="EMBL/GenBank/DDBJ databases">
        <authorList>
            <person name="Chen Y."/>
            <person name="Shah S."/>
            <person name="Dougan E. K."/>
            <person name="Thang M."/>
            <person name="Chan C."/>
        </authorList>
    </citation>
    <scope>NUCLEOTIDE SEQUENCE</scope>
</reference>
<dbReference type="EMBL" id="CAUJNA010003752">
    <property type="protein sequence ID" value="CAJ1409121.1"/>
    <property type="molecule type" value="Genomic_DNA"/>
</dbReference>